<name>A0A553RD26_9TELE</name>
<evidence type="ECO:0000256" key="8">
    <source>
        <dbReference type="PROSITE-ProRule" id="PRU00283"/>
    </source>
</evidence>
<keyword evidence="6 10" id="KW-0175">Coiled coil</keyword>
<dbReference type="Proteomes" id="UP000316079">
    <property type="component" value="Unassembled WGS sequence"/>
</dbReference>
<keyword evidence="14" id="KW-1185">Reference proteome</keyword>
<keyword evidence="5 8" id="KW-0067">ATP-binding</keyword>
<dbReference type="SUPFAM" id="SSF52540">
    <property type="entry name" value="P-loop containing nucleoside triphosphate hydrolases"/>
    <property type="match status" value="1"/>
</dbReference>
<organism evidence="13 14">
    <name type="scientific">Danionella cerebrum</name>
    <dbReference type="NCBI Taxonomy" id="2873325"/>
    <lineage>
        <taxon>Eukaryota</taxon>
        <taxon>Metazoa</taxon>
        <taxon>Chordata</taxon>
        <taxon>Craniata</taxon>
        <taxon>Vertebrata</taxon>
        <taxon>Euteleostomi</taxon>
        <taxon>Actinopterygii</taxon>
        <taxon>Neopterygii</taxon>
        <taxon>Teleostei</taxon>
        <taxon>Ostariophysi</taxon>
        <taxon>Cypriniformes</taxon>
        <taxon>Danionidae</taxon>
        <taxon>Danioninae</taxon>
        <taxon>Danionella</taxon>
    </lineage>
</organism>
<dbReference type="InterPro" id="IPR027417">
    <property type="entry name" value="P-loop_NTPase"/>
</dbReference>
<evidence type="ECO:0000313" key="13">
    <source>
        <dbReference type="EMBL" id="TRZ00099.1"/>
    </source>
</evidence>
<dbReference type="PROSITE" id="PS50067">
    <property type="entry name" value="KINESIN_MOTOR_2"/>
    <property type="match status" value="1"/>
</dbReference>
<feature type="coiled-coil region" evidence="10">
    <location>
        <begin position="524"/>
        <end position="551"/>
    </location>
</feature>
<feature type="compositionally biased region" description="Polar residues" evidence="11">
    <location>
        <begin position="467"/>
        <end position="483"/>
    </location>
</feature>
<keyword evidence="3 9" id="KW-0493">Microtubule</keyword>
<dbReference type="GO" id="GO:0003777">
    <property type="term" value="F:microtubule motor activity"/>
    <property type="evidence" value="ECO:0007669"/>
    <property type="project" value="InterPro"/>
</dbReference>
<keyword evidence="2" id="KW-0597">Phosphoprotein</keyword>
<dbReference type="Pfam" id="PF23735">
    <property type="entry name" value="KIF9"/>
    <property type="match status" value="1"/>
</dbReference>
<dbReference type="InterPro" id="IPR036961">
    <property type="entry name" value="Kinesin_motor_dom_sf"/>
</dbReference>
<dbReference type="PANTHER" id="PTHR47968:SF62">
    <property type="entry name" value="KINESIN FAMILY MEMBER 5A"/>
    <property type="match status" value="1"/>
</dbReference>
<evidence type="ECO:0000256" key="6">
    <source>
        <dbReference type="ARBA" id="ARBA00023054"/>
    </source>
</evidence>
<protein>
    <recommendedName>
        <fullName evidence="9">Kinesin-like protein</fullName>
    </recommendedName>
</protein>
<evidence type="ECO:0000256" key="10">
    <source>
        <dbReference type="SAM" id="Coils"/>
    </source>
</evidence>
<dbReference type="SMART" id="SM00129">
    <property type="entry name" value="KISc"/>
    <property type="match status" value="1"/>
</dbReference>
<dbReference type="GO" id="GO:0007018">
    <property type="term" value="P:microtubule-based movement"/>
    <property type="evidence" value="ECO:0007669"/>
    <property type="project" value="InterPro"/>
</dbReference>
<dbReference type="GO" id="GO:0005524">
    <property type="term" value="F:ATP binding"/>
    <property type="evidence" value="ECO:0007669"/>
    <property type="project" value="UniProtKB-UniRule"/>
</dbReference>
<dbReference type="InterPro" id="IPR019821">
    <property type="entry name" value="Kinesin_motor_CS"/>
</dbReference>
<proteinExistence type="inferred from homology"/>
<keyword evidence="7" id="KW-0206">Cytoskeleton</keyword>
<evidence type="ECO:0000256" key="11">
    <source>
        <dbReference type="SAM" id="MobiDB-lite"/>
    </source>
</evidence>
<dbReference type="GO" id="GO:0008017">
    <property type="term" value="F:microtubule binding"/>
    <property type="evidence" value="ECO:0007669"/>
    <property type="project" value="InterPro"/>
</dbReference>
<reference evidence="13 14" key="1">
    <citation type="journal article" date="2019" name="Sci. Data">
        <title>Hybrid genome assembly and annotation of Danionella translucida.</title>
        <authorList>
            <person name="Kadobianskyi M."/>
            <person name="Schulze L."/>
            <person name="Schuelke M."/>
            <person name="Judkewitz B."/>
        </authorList>
    </citation>
    <scope>NUCLEOTIDE SEQUENCE [LARGE SCALE GENOMIC DNA]</scope>
    <source>
        <strain evidence="13 14">Bolton</strain>
    </source>
</reference>
<dbReference type="STRING" id="623744.A0A553RD26"/>
<gene>
    <name evidence="13" type="ORF">DNTS_020297</name>
</gene>
<evidence type="ECO:0000256" key="4">
    <source>
        <dbReference type="ARBA" id="ARBA00022741"/>
    </source>
</evidence>
<feature type="region of interest" description="Disordered" evidence="11">
    <location>
        <begin position="685"/>
        <end position="717"/>
    </location>
</feature>
<evidence type="ECO:0000256" key="7">
    <source>
        <dbReference type="ARBA" id="ARBA00023212"/>
    </source>
</evidence>
<evidence type="ECO:0000256" key="3">
    <source>
        <dbReference type="ARBA" id="ARBA00022701"/>
    </source>
</evidence>
<comment type="similarity">
    <text evidence="8 9">Belongs to the TRAFAC class myosin-kinesin ATPase superfamily. Kinesin family.</text>
</comment>
<dbReference type="GO" id="GO:0005874">
    <property type="term" value="C:microtubule"/>
    <property type="evidence" value="ECO:0007669"/>
    <property type="project" value="UniProtKB-KW"/>
</dbReference>
<feature type="region of interest" description="Disordered" evidence="11">
    <location>
        <begin position="432"/>
        <end position="483"/>
    </location>
</feature>
<evidence type="ECO:0000256" key="9">
    <source>
        <dbReference type="RuleBase" id="RU000394"/>
    </source>
</evidence>
<evidence type="ECO:0000313" key="14">
    <source>
        <dbReference type="Proteomes" id="UP000316079"/>
    </source>
</evidence>
<dbReference type="GO" id="GO:0048731">
    <property type="term" value="P:system development"/>
    <property type="evidence" value="ECO:0007669"/>
    <property type="project" value="UniProtKB-ARBA"/>
</dbReference>
<dbReference type="OrthoDB" id="3176171at2759"/>
<comment type="caution">
    <text evidence="13">The sequence shown here is derived from an EMBL/GenBank/DDBJ whole genome shotgun (WGS) entry which is preliminary data.</text>
</comment>
<dbReference type="PRINTS" id="PR00380">
    <property type="entry name" value="KINESINHEAVY"/>
</dbReference>
<feature type="binding site" evidence="8">
    <location>
        <begin position="95"/>
        <end position="102"/>
    </location>
    <ligand>
        <name>ATP</name>
        <dbReference type="ChEBI" id="CHEBI:30616"/>
    </ligand>
</feature>
<evidence type="ECO:0000256" key="1">
    <source>
        <dbReference type="ARBA" id="ARBA00004245"/>
    </source>
</evidence>
<dbReference type="AlphaFoldDB" id="A0A553RD26"/>
<accession>A0A553RD26</accession>
<sequence>MMCSRDSTVKVFIRFRPTDKFAHEFIECLPDQQTLRVQSRKGFRKGKTISPLSSWLFRLNGVMENVSQEDIYHRVARSVVQEAFSGYNGTIMCFGQTGAGKTYTMTGAAETYAQRGIIPRAIQEVFQEAEHRADYSFSVHLSFLEIYNETLLDLLSSIKPGKTSKSGILTVVEEPGGGVSVKGLSLHRVHNEEEALNLLFEGEMNRIIGEHALNKQSSRSHCIFTIHIESRSHTLSDAKYITSKLNLVDLAGSERLSKTGSEGQVQTEAMYINKSLSFLEQVILALADRHREHQLSTLRFASRMKCVQTKPSVNEHIDPVVQKLEKEIKFLKENLSRFNTLTSQVTNEMLSGTEVAEVRSQVQRYLSGSLDEIPIVSVPQIQEVFEQFKKVLLEQQEKFQERLSSKSIRDETAMNTAPSAIEGSVGEVEGNGYGLGLAKSSQRHLQPKAKGRKEKQTSRKEGPSCLSAENPSSHNEQPQNTNAPNTLAQESLLQAPEEELTRNHEINRILKENKSVLYERTTQLRRLSTLINDTKRNIDRIASELRQYREQRQSRGEFVSPEAEPVLEEEELYLVMQLKDLKSRYRRAYDDMTSTKAEVSYCQHLVNQCRTRLLTEFESWYNESFLLPTEVLSVLKDGVLRPGHIGVDKALSLMEDDPRGLHQPDAETTSAASFYNAYKRTLQRRGSRAVSQSPESAKGSRTRIKVSPLLSDEVNTH</sequence>
<dbReference type="Gene3D" id="3.40.850.10">
    <property type="entry name" value="Kinesin motor domain"/>
    <property type="match status" value="2"/>
</dbReference>
<keyword evidence="7" id="KW-0963">Cytoplasm</keyword>
<dbReference type="InterPro" id="IPR027640">
    <property type="entry name" value="Kinesin-like_fam"/>
</dbReference>
<dbReference type="PANTHER" id="PTHR47968">
    <property type="entry name" value="CENTROMERE PROTEIN E"/>
    <property type="match status" value="1"/>
</dbReference>
<dbReference type="InterPro" id="IPR001752">
    <property type="entry name" value="Kinesin_motor_dom"/>
</dbReference>
<feature type="compositionally biased region" description="Basic residues" evidence="11">
    <location>
        <begin position="441"/>
        <end position="453"/>
    </location>
</feature>
<dbReference type="EMBL" id="SRMA01024818">
    <property type="protein sequence ID" value="TRZ00099.1"/>
    <property type="molecule type" value="Genomic_DNA"/>
</dbReference>
<keyword evidence="8 9" id="KW-0505">Motor protein</keyword>
<evidence type="ECO:0000256" key="5">
    <source>
        <dbReference type="ARBA" id="ARBA00022840"/>
    </source>
</evidence>
<feature type="domain" description="Kinesin motor" evidence="12">
    <location>
        <begin position="8"/>
        <end position="293"/>
    </location>
</feature>
<dbReference type="InterPro" id="IPR056524">
    <property type="entry name" value="KIF6/9_C"/>
</dbReference>
<comment type="subcellular location">
    <subcellularLocation>
        <location evidence="1">Cytoplasm</location>
        <location evidence="1">Cytoskeleton</location>
    </subcellularLocation>
</comment>
<evidence type="ECO:0000256" key="2">
    <source>
        <dbReference type="ARBA" id="ARBA00022553"/>
    </source>
</evidence>
<keyword evidence="4 8" id="KW-0547">Nucleotide-binding</keyword>
<dbReference type="PROSITE" id="PS00411">
    <property type="entry name" value="KINESIN_MOTOR_1"/>
    <property type="match status" value="1"/>
</dbReference>
<evidence type="ECO:0000259" key="12">
    <source>
        <dbReference type="PROSITE" id="PS50067"/>
    </source>
</evidence>
<dbReference type="Pfam" id="PF00225">
    <property type="entry name" value="Kinesin"/>
    <property type="match status" value="1"/>
</dbReference>